<dbReference type="InterPro" id="IPR021896">
    <property type="entry name" value="THAP9-like_HTH"/>
</dbReference>
<organism evidence="4 5">
    <name type="scientific">Trachymyrmex cornetzi</name>
    <dbReference type="NCBI Taxonomy" id="471704"/>
    <lineage>
        <taxon>Eukaryota</taxon>
        <taxon>Metazoa</taxon>
        <taxon>Ecdysozoa</taxon>
        <taxon>Arthropoda</taxon>
        <taxon>Hexapoda</taxon>
        <taxon>Insecta</taxon>
        <taxon>Pterygota</taxon>
        <taxon>Neoptera</taxon>
        <taxon>Endopterygota</taxon>
        <taxon>Hymenoptera</taxon>
        <taxon>Apocrita</taxon>
        <taxon>Aculeata</taxon>
        <taxon>Formicoidea</taxon>
        <taxon>Formicidae</taxon>
        <taxon>Myrmicinae</taxon>
        <taxon>Trachymyrmex</taxon>
    </lineage>
</organism>
<feature type="domain" description="Transposable element P transposase-like RNase H" evidence="2">
    <location>
        <begin position="67"/>
        <end position="181"/>
    </location>
</feature>
<evidence type="ECO:0000259" key="2">
    <source>
        <dbReference type="Pfam" id="PF21787"/>
    </source>
</evidence>
<dbReference type="STRING" id="471704.A0A151IU12"/>
<dbReference type="Proteomes" id="UP000078492">
    <property type="component" value="Unassembled WGS sequence"/>
</dbReference>
<proteinExistence type="predicted"/>
<dbReference type="Pfam" id="PF21787">
    <property type="entry name" value="TNP-like_RNaseH_N"/>
    <property type="match status" value="1"/>
</dbReference>
<keyword evidence="5" id="KW-1185">Reference proteome</keyword>
<evidence type="ECO:0000259" key="3">
    <source>
        <dbReference type="Pfam" id="PF21789"/>
    </source>
</evidence>
<evidence type="ECO:0000313" key="4">
    <source>
        <dbReference type="EMBL" id="KYN10897.1"/>
    </source>
</evidence>
<dbReference type="Pfam" id="PF12017">
    <property type="entry name" value="Tnp_P_element"/>
    <property type="match status" value="1"/>
</dbReference>
<feature type="non-terminal residue" evidence="4">
    <location>
        <position position="1"/>
    </location>
</feature>
<evidence type="ECO:0000313" key="5">
    <source>
        <dbReference type="Proteomes" id="UP000078492"/>
    </source>
</evidence>
<accession>A0A151IU12</accession>
<dbReference type="InterPro" id="IPR048365">
    <property type="entry name" value="TNP-like_RNaseH_N"/>
</dbReference>
<name>A0A151IU12_9HYME</name>
<gene>
    <name evidence="4" type="ORF">ALC57_16961</name>
</gene>
<dbReference type="EMBL" id="KQ980972">
    <property type="protein sequence ID" value="KYN10897.1"/>
    <property type="molecule type" value="Genomic_DNA"/>
</dbReference>
<reference evidence="4 5" key="1">
    <citation type="submission" date="2015-09" db="EMBL/GenBank/DDBJ databases">
        <title>Trachymyrmex cornetzi WGS genome.</title>
        <authorList>
            <person name="Nygaard S."/>
            <person name="Hu H."/>
            <person name="Boomsma J."/>
            <person name="Zhang G."/>
        </authorList>
    </citation>
    <scope>NUCLEOTIDE SEQUENCE [LARGE SCALE GENOMIC DNA]</scope>
    <source>
        <strain evidence="4">Tcor2-1</strain>
        <tissue evidence="4">Whole body</tissue>
    </source>
</reference>
<feature type="domain" description="Transposable element P transposase-like RNase H C-terminal" evidence="3">
    <location>
        <begin position="260"/>
        <end position="292"/>
    </location>
</feature>
<dbReference type="PANTHER" id="PTHR47577">
    <property type="entry name" value="THAP DOMAIN-CONTAINING PROTEIN 6"/>
    <property type="match status" value="1"/>
</dbReference>
<feature type="domain" description="THAP9-like helix-turn-helix" evidence="1">
    <location>
        <begin position="4"/>
        <end position="60"/>
    </location>
</feature>
<dbReference type="InterPro" id="IPR048367">
    <property type="entry name" value="TNP-like_RNaseH_C"/>
</dbReference>
<evidence type="ECO:0000259" key="1">
    <source>
        <dbReference type="Pfam" id="PF12017"/>
    </source>
</evidence>
<dbReference type="PANTHER" id="PTHR47577:SF2">
    <property type="entry name" value="THAP DOMAIN CONTAINING 9"/>
    <property type="match status" value="1"/>
</dbReference>
<dbReference type="Pfam" id="PF21789">
    <property type="entry name" value="TNP-like_RNaseH_C"/>
    <property type="match status" value="1"/>
</dbReference>
<sequence>LTPDIIQDIIKCKLKSRSAKISPCLRAFAMTLHFYSAKAYNYVRRKFTNLLPHEKTLAKWYQIIDDNPGFTKQAFNSIANKVQSEAPVIINLTMDEISIREHIHWDGKEFHGYVDFGIEGNNKDEKIPKAKNAFIFMAVALNSNWKVPLGYFLINSLNASERTNLLLKCLKILHENTRNIFSNSSFSQKISMANIDAVVKYVNEFVIYIQGLTIDNGRNILHSERKVGFLGFIICLQNVTELFKLLFKKSNGKFEYLLTYKLSQDHLEVFFSALRSRGGFNNNHSAYQFRNAHSRLIVKHEISGSEAGNCMNFEGIEILHVGSHNIKCPPDTIVDEFIENDRTLDHDYLTTVWRLSPFVEDTCKYISGFVSKSVARLIYCNFCKSFLFHSEDSSLLSIIKNRDGLTIASKDVQSICHTCEFRYRTIENKLQSTDITQFRNKIFILVNTSVFTDKELFDHISNQDLFFNHRTELIRLVINKYLKIRIHYTNKQILRRILKSSLILKSMRSTVSFIITQIQYYLISGNCVSKPNIL</sequence>
<dbReference type="AlphaFoldDB" id="A0A151IU12"/>
<protein>
    <submittedName>
        <fullName evidence="4">THAP domain-containing protein 9</fullName>
    </submittedName>
</protein>